<accession>A0A0N5B5C4</accession>
<feature type="signal peptide" evidence="2">
    <location>
        <begin position="1"/>
        <end position="20"/>
    </location>
</feature>
<name>A0A0N5B5C4_STREA</name>
<proteinExistence type="predicted"/>
<dbReference type="InterPro" id="IPR055805">
    <property type="entry name" value="DUF7381"/>
</dbReference>
<feature type="region of interest" description="Disordered" evidence="1">
    <location>
        <begin position="163"/>
        <end position="189"/>
    </location>
</feature>
<protein>
    <recommendedName>
        <fullName evidence="3">DUF7381 domain-containing protein</fullName>
    </recommendedName>
</protein>
<feature type="chain" id="PRO_5005893916" description="DUF7381 domain-containing protein" evidence="2">
    <location>
        <begin position="21"/>
        <end position="189"/>
    </location>
</feature>
<reference evidence="5" key="1">
    <citation type="submission" date="2017-02" db="UniProtKB">
        <authorList>
            <consortium name="WormBaseParasite"/>
        </authorList>
    </citation>
    <scope>IDENTIFICATION</scope>
</reference>
<dbReference type="Pfam" id="PF24100">
    <property type="entry name" value="DUF7381"/>
    <property type="match status" value="1"/>
</dbReference>
<feature type="compositionally biased region" description="Basic residues" evidence="1">
    <location>
        <begin position="174"/>
        <end position="183"/>
    </location>
</feature>
<dbReference type="Proteomes" id="UP000046392">
    <property type="component" value="Unplaced"/>
</dbReference>
<evidence type="ECO:0000259" key="3">
    <source>
        <dbReference type="Pfam" id="PF24100"/>
    </source>
</evidence>
<evidence type="ECO:0000256" key="2">
    <source>
        <dbReference type="SAM" id="SignalP"/>
    </source>
</evidence>
<feature type="domain" description="DUF7381" evidence="3">
    <location>
        <begin position="20"/>
        <end position="146"/>
    </location>
</feature>
<keyword evidence="4" id="KW-1185">Reference proteome</keyword>
<sequence length="189" mass="22109">MCFSLKLFLWVFITLHPVCCQIITVPYFYKQIRGVFFYAYNNVNYLTKHEMVDAILKDYNGIPSCCLYMQGIQFEKSTNPHMKRTSLPSEQVVAHRKLETSQTSCSVKKSCKSKYQIKAHYINGRVIYECAGLYFLNFVYAIDFVKRKQNRRVNFSVEGSVSFKKNEPPNRVNRAVRKSRIRSKSIAQV</sequence>
<evidence type="ECO:0000313" key="5">
    <source>
        <dbReference type="WBParaSite" id="SPAL_0000126800.1"/>
    </source>
</evidence>
<keyword evidence="2" id="KW-0732">Signal</keyword>
<evidence type="ECO:0000313" key="4">
    <source>
        <dbReference type="Proteomes" id="UP000046392"/>
    </source>
</evidence>
<evidence type="ECO:0000256" key="1">
    <source>
        <dbReference type="SAM" id="MobiDB-lite"/>
    </source>
</evidence>
<dbReference type="WBParaSite" id="SPAL_0000126800.1">
    <property type="protein sequence ID" value="SPAL_0000126800.1"/>
    <property type="gene ID" value="SPAL_0000126800"/>
</dbReference>
<dbReference type="AlphaFoldDB" id="A0A0N5B5C4"/>
<organism evidence="4 5">
    <name type="scientific">Strongyloides papillosus</name>
    <name type="common">Intestinal threadworm</name>
    <dbReference type="NCBI Taxonomy" id="174720"/>
    <lineage>
        <taxon>Eukaryota</taxon>
        <taxon>Metazoa</taxon>
        <taxon>Ecdysozoa</taxon>
        <taxon>Nematoda</taxon>
        <taxon>Chromadorea</taxon>
        <taxon>Rhabditida</taxon>
        <taxon>Tylenchina</taxon>
        <taxon>Panagrolaimomorpha</taxon>
        <taxon>Strongyloidoidea</taxon>
        <taxon>Strongyloididae</taxon>
        <taxon>Strongyloides</taxon>
    </lineage>
</organism>